<organism evidence="2 3">
    <name type="scientific">Uncinula necator</name>
    <name type="common">Grape powdery mildew</name>
    <dbReference type="NCBI Taxonomy" id="52586"/>
    <lineage>
        <taxon>Eukaryota</taxon>
        <taxon>Fungi</taxon>
        <taxon>Dikarya</taxon>
        <taxon>Ascomycota</taxon>
        <taxon>Pezizomycotina</taxon>
        <taxon>Leotiomycetes</taxon>
        <taxon>Erysiphales</taxon>
        <taxon>Erysiphaceae</taxon>
        <taxon>Erysiphe</taxon>
    </lineage>
</organism>
<dbReference type="EMBL" id="JNVN01000368">
    <property type="protein sequence ID" value="KHJ35524.1"/>
    <property type="molecule type" value="Genomic_DNA"/>
</dbReference>
<accession>A0A0B1PG04</accession>
<dbReference type="STRING" id="52586.A0A0B1PG04"/>
<proteinExistence type="predicted"/>
<sequence length="413" mass="45773">MSNTTIDGRQILKPVTPSKRPITERPTLDSSDRSDSRNAFFPKELADIIAIRQRRAIASFAATDSSPSFPRVPVHTRPNKGGGNSNGKGKDIDKISTKKVAVATPRIILSQGSNLGSSKDVELPRIIPSSDKSWVTIARKGKKKARVIHNAHVASGIKVAQKLSQKHKSASIISDKRLFVRLPLEYEWWKLSPARIREVIVKKLLISSTLIGKIKPVNSGFALSPYRAEVREVILKAGNKFFLSGAKLETATNWVPVLIPTVPSSIRKEQGLVEVSSSMLSNEIERVCSMQPAYVKLYGQNKPDAPHRTWMVFFSKAPRCGFRVFDESGIARPFKKQKPLEFCKRCNGHHPTKNCSRAPSCGNCGSTNHASDNCLAATKCRNCGRPHRSDSRECLARPTRSGAPTKQQMRIYR</sequence>
<dbReference type="AlphaFoldDB" id="A0A0B1PG04"/>
<evidence type="ECO:0000313" key="3">
    <source>
        <dbReference type="Proteomes" id="UP000030854"/>
    </source>
</evidence>
<comment type="caution">
    <text evidence="2">The sequence shown here is derived from an EMBL/GenBank/DDBJ whole genome shotgun (WGS) entry which is preliminary data.</text>
</comment>
<keyword evidence="3" id="KW-1185">Reference proteome</keyword>
<dbReference type="HOGENOM" id="CLU_018153_0_2_1"/>
<dbReference type="Proteomes" id="UP000030854">
    <property type="component" value="Unassembled WGS sequence"/>
</dbReference>
<evidence type="ECO:0000256" key="1">
    <source>
        <dbReference type="SAM" id="MobiDB-lite"/>
    </source>
</evidence>
<reference evidence="2 3" key="1">
    <citation type="journal article" date="2014" name="BMC Genomics">
        <title>Adaptive genomic structural variation in the grape powdery mildew pathogen, Erysiphe necator.</title>
        <authorList>
            <person name="Jones L."/>
            <person name="Riaz S."/>
            <person name="Morales-Cruz A."/>
            <person name="Amrine K.C."/>
            <person name="McGuire B."/>
            <person name="Gubler W.D."/>
            <person name="Walker M.A."/>
            <person name="Cantu D."/>
        </authorList>
    </citation>
    <scope>NUCLEOTIDE SEQUENCE [LARGE SCALE GENOMIC DNA]</scope>
    <source>
        <strain evidence="3">c</strain>
    </source>
</reference>
<gene>
    <name evidence="2" type="ORF">EV44_g4151</name>
</gene>
<protein>
    <submittedName>
        <fullName evidence="2">Putative eka-like protein</fullName>
    </submittedName>
</protein>
<feature type="region of interest" description="Disordered" evidence="1">
    <location>
        <begin position="1"/>
        <end position="37"/>
    </location>
</feature>
<name>A0A0B1PG04_UNCNE</name>
<feature type="compositionally biased region" description="Basic and acidic residues" evidence="1">
    <location>
        <begin position="21"/>
        <end position="36"/>
    </location>
</feature>
<feature type="region of interest" description="Disordered" evidence="1">
    <location>
        <begin position="65"/>
        <end position="92"/>
    </location>
</feature>
<feature type="region of interest" description="Disordered" evidence="1">
    <location>
        <begin position="384"/>
        <end position="413"/>
    </location>
</feature>
<feature type="compositionally biased region" description="Polar residues" evidence="1">
    <location>
        <begin position="402"/>
        <end position="413"/>
    </location>
</feature>
<evidence type="ECO:0000313" key="2">
    <source>
        <dbReference type="EMBL" id="KHJ35524.1"/>
    </source>
</evidence>